<reference evidence="2" key="1">
    <citation type="journal article" date="2021" name="Genome Biol. Evol.">
        <title>A High-Quality Reference Genome for a Parasitic Bivalve with Doubly Uniparental Inheritance (Bivalvia: Unionida).</title>
        <authorList>
            <person name="Smith C.H."/>
        </authorList>
    </citation>
    <scope>NUCLEOTIDE SEQUENCE</scope>
    <source>
        <strain evidence="2">CHS0354</strain>
    </source>
</reference>
<dbReference type="AlphaFoldDB" id="A0AAE0SZD6"/>
<dbReference type="EMBL" id="JAEAOA010000546">
    <property type="protein sequence ID" value="KAK3600972.1"/>
    <property type="molecule type" value="Genomic_DNA"/>
</dbReference>
<reference evidence="2" key="3">
    <citation type="submission" date="2023-05" db="EMBL/GenBank/DDBJ databases">
        <authorList>
            <person name="Smith C.H."/>
        </authorList>
    </citation>
    <scope>NUCLEOTIDE SEQUENCE</scope>
    <source>
        <strain evidence="2">CHS0354</strain>
        <tissue evidence="2">Mantle</tissue>
    </source>
</reference>
<evidence type="ECO:0000313" key="2">
    <source>
        <dbReference type="EMBL" id="KAK3600972.1"/>
    </source>
</evidence>
<evidence type="ECO:0000256" key="1">
    <source>
        <dbReference type="SAM" id="MobiDB-lite"/>
    </source>
</evidence>
<organism evidence="2 3">
    <name type="scientific">Potamilus streckersoni</name>
    <dbReference type="NCBI Taxonomy" id="2493646"/>
    <lineage>
        <taxon>Eukaryota</taxon>
        <taxon>Metazoa</taxon>
        <taxon>Spiralia</taxon>
        <taxon>Lophotrochozoa</taxon>
        <taxon>Mollusca</taxon>
        <taxon>Bivalvia</taxon>
        <taxon>Autobranchia</taxon>
        <taxon>Heteroconchia</taxon>
        <taxon>Palaeoheterodonta</taxon>
        <taxon>Unionida</taxon>
        <taxon>Unionoidea</taxon>
        <taxon>Unionidae</taxon>
        <taxon>Ambleminae</taxon>
        <taxon>Lampsilini</taxon>
        <taxon>Potamilus</taxon>
    </lineage>
</organism>
<evidence type="ECO:0000313" key="3">
    <source>
        <dbReference type="Proteomes" id="UP001195483"/>
    </source>
</evidence>
<protein>
    <submittedName>
        <fullName evidence="2">Uncharacterized protein</fullName>
    </submittedName>
</protein>
<sequence length="99" mass="10994">MANEENGQTMKENIFKSRSAYQSDVDKSIEKCITANPNISFHNKTLIFAKKLSVWKECQTGSGLVIVAVPSALSVFTHGSAGAKQRTSNDETTQRFIRR</sequence>
<reference evidence="2" key="2">
    <citation type="journal article" date="2021" name="Genome Biol. Evol.">
        <title>Developing a high-quality reference genome for a parasitic bivalve with doubly uniparental inheritance (Bivalvia: Unionida).</title>
        <authorList>
            <person name="Smith C.H."/>
        </authorList>
    </citation>
    <scope>NUCLEOTIDE SEQUENCE</scope>
    <source>
        <strain evidence="2">CHS0354</strain>
        <tissue evidence="2">Mantle</tissue>
    </source>
</reference>
<gene>
    <name evidence="2" type="ORF">CHS0354_008083</name>
</gene>
<name>A0AAE0SZD6_9BIVA</name>
<dbReference type="Proteomes" id="UP001195483">
    <property type="component" value="Unassembled WGS sequence"/>
</dbReference>
<feature type="non-terminal residue" evidence="2">
    <location>
        <position position="99"/>
    </location>
</feature>
<comment type="caution">
    <text evidence="2">The sequence shown here is derived from an EMBL/GenBank/DDBJ whole genome shotgun (WGS) entry which is preliminary data.</text>
</comment>
<keyword evidence="3" id="KW-1185">Reference proteome</keyword>
<accession>A0AAE0SZD6</accession>
<feature type="region of interest" description="Disordered" evidence="1">
    <location>
        <begin position="79"/>
        <end position="99"/>
    </location>
</feature>
<proteinExistence type="predicted"/>